<feature type="compositionally biased region" description="Polar residues" evidence="5">
    <location>
        <begin position="327"/>
        <end position="339"/>
    </location>
</feature>
<keyword evidence="2 6" id="KW-0812">Transmembrane</keyword>
<evidence type="ECO:0000256" key="4">
    <source>
        <dbReference type="ARBA" id="ARBA00023136"/>
    </source>
</evidence>
<evidence type="ECO:0000313" key="9">
    <source>
        <dbReference type="Proteomes" id="UP000750502"/>
    </source>
</evidence>
<dbReference type="EMBL" id="JADFTT010000676">
    <property type="protein sequence ID" value="KAG5759340.1"/>
    <property type="molecule type" value="Genomic_DNA"/>
</dbReference>
<evidence type="ECO:0000256" key="6">
    <source>
        <dbReference type="SAM" id="Phobius"/>
    </source>
</evidence>
<reference evidence="8" key="2">
    <citation type="submission" date="2020-10" db="EMBL/GenBank/DDBJ databases">
        <authorList>
            <person name="Peck L.D."/>
            <person name="Nowell R.W."/>
            <person name="Flood J."/>
            <person name="Ryan M.J."/>
            <person name="Barraclough T.G."/>
        </authorList>
    </citation>
    <scope>NUCLEOTIDE SEQUENCE</scope>
    <source>
        <strain evidence="8">IMI 127659i</strain>
    </source>
</reference>
<feature type="transmembrane region" description="Helical" evidence="6">
    <location>
        <begin position="163"/>
        <end position="186"/>
    </location>
</feature>
<accession>A0A9P7LI03</accession>
<feature type="transmembrane region" description="Helical" evidence="6">
    <location>
        <begin position="213"/>
        <end position="231"/>
    </location>
</feature>
<protein>
    <recommendedName>
        <fullName evidence="7">Glucose receptor Git3-like N-terminal domain-containing protein</fullName>
    </recommendedName>
</protein>
<dbReference type="Proteomes" id="UP000750502">
    <property type="component" value="Unassembled WGS sequence"/>
</dbReference>
<sequence length="427" mass="47238">MRRFGAVSSILTFQVQKSSAEDVSGKSKCLTFFNDISHNGQYSGQPFDFDSYIDWIGAILCCELYRAVSSCYCSSAATTFRHALIVNLLVADFINSLNNTVSGILAIKDGYADLKASPSTGCVANAWVGQFSVQAIDFNILIISVSVLLAVQRQHILDDSSRLMTAIVCLVPWIPGTITSFVGLGLHVYGPVSGNWCWIQTQHLGLRYGLTHAWRIAIFLATVAIYTYIYIKLRRLFSFVKYGLSSSTTKGYTTNAQSRIDRENAEQSDTQRIWVTTTVEASYELESRGIAKVDQSEGEDISPGGKVQWSASAMPEPEPPTAEDHGTNNTQNVSTSNGPNHRVPKSPNLRRMLLLNGYLIAYIILWLPGIANRLAESVGTSPKWLTALQASTQFIGLVNALTYGLTEQMQRAVQMWMKRRSFRTLDP</sequence>
<dbReference type="PANTHER" id="PTHR23112:SF0">
    <property type="entry name" value="TRANSMEMBRANE PROTEIN 116"/>
    <property type="match status" value="1"/>
</dbReference>
<keyword evidence="4 6" id="KW-0472">Membrane</keyword>
<dbReference type="InterPro" id="IPR023041">
    <property type="entry name" value="Glucose_rcpt_Git3-like_N"/>
</dbReference>
<dbReference type="GO" id="GO:0007189">
    <property type="term" value="P:adenylate cyclase-activating G protein-coupled receptor signaling pathway"/>
    <property type="evidence" value="ECO:0007669"/>
    <property type="project" value="TreeGrafter"/>
</dbReference>
<evidence type="ECO:0000256" key="3">
    <source>
        <dbReference type="ARBA" id="ARBA00022989"/>
    </source>
</evidence>
<dbReference type="GO" id="GO:0004930">
    <property type="term" value="F:G protein-coupled receptor activity"/>
    <property type="evidence" value="ECO:0007669"/>
    <property type="project" value="TreeGrafter"/>
</dbReference>
<feature type="region of interest" description="Disordered" evidence="5">
    <location>
        <begin position="293"/>
        <end position="346"/>
    </location>
</feature>
<evidence type="ECO:0000256" key="2">
    <source>
        <dbReference type="ARBA" id="ARBA00022692"/>
    </source>
</evidence>
<evidence type="ECO:0000259" key="7">
    <source>
        <dbReference type="Pfam" id="PF11710"/>
    </source>
</evidence>
<evidence type="ECO:0000313" key="8">
    <source>
        <dbReference type="EMBL" id="KAG5759340.1"/>
    </source>
</evidence>
<keyword evidence="3 6" id="KW-1133">Transmembrane helix</keyword>
<feature type="domain" description="Glucose receptor Git3-like N-terminal" evidence="7">
    <location>
        <begin position="77"/>
        <end position="237"/>
    </location>
</feature>
<organism evidence="8 9">
    <name type="scientific">Fusarium xylarioides</name>
    <dbReference type="NCBI Taxonomy" id="221167"/>
    <lineage>
        <taxon>Eukaryota</taxon>
        <taxon>Fungi</taxon>
        <taxon>Dikarya</taxon>
        <taxon>Ascomycota</taxon>
        <taxon>Pezizomycotina</taxon>
        <taxon>Sordariomycetes</taxon>
        <taxon>Hypocreomycetidae</taxon>
        <taxon>Hypocreales</taxon>
        <taxon>Nectriaceae</taxon>
        <taxon>Fusarium</taxon>
        <taxon>Fusarium fujikuroi species complex</taxon>
    </lineage>
</organism>
<keyword evidence="9" id="KW-1185">Reference proteome</keyword>
<comment type="caution">
    <text evidence="8">The sequence shown here is derived from an EMBL/GenBank/DDBJ whole genome shotgun (WGS) entry which is preliminary data.</text>
</comment>
<feature type="transmembrane region" description="Helical" evidence="6">
    <location>
        <begin position="384"/>
        <end position="405"/>
    </location>
</feature>
<evidence type="ECO:0000256" key="1">
    <source>
        <dbReference type="ARBA" id="ARBA00004141"/>
    </source>
</evidence>
<dbReference type="PANTHER" id="PTHR23112">
    <property type="entry name" value="G PROTEIN-COUPLED RECEPTOR 157-RELATED"/>
    <property type="match status" value="1"/>
</dbReference>
<comment type="subcellular location">
    <subcellularLocation>
        <location evidence="1">Membrane</location>
        <topology evidence="1">Multi-pass membrane protein</topology>
    </subcellularLocation>
</comment>
<evidence type="ECO:0000256" key="5">
    <source>
        <dbReference type="SAM" id="MobiDB-lite"/>
    </source>
</evidence>
<dbReference type="OrthoDB" id="100006at2759"/>
<dbReference type="AlphaFoldDB" id="A0A9P7LI03"/>
<name>A0A9P7LI03_9HYPO</name>
<feature type="transmembrane region" description="Helical" evidence="6">
    <location>
        <begin position="127"/>
        <end position="151"/>
    </location>
</feature>
<gene>
    <name evidence="8" type="ORF">H9Q72_012529</name>
</gene>
<dbReference type="Gene3D" id="1.20.1070.10">
    <property type="entry name" value="Rhodopsin 7-helix transmembrane proteins"/>
    <property type="match status" value="1"/>
</dbReference>
<dbReference type="Pfam" id="PF11710">
    <property type="entry name" value="Git3"/>
    <property type="match status" value="1"/>
</dbReference>
<dbReference type="SUPFAM" id="SSF81321">
    <property type="entry name" value="Family A G protein-coupled receptor-like"/>
    <property type="match status" value="1"/>
</dbReference>
<feature type="transmembrane region" description="Helical" evidence="6">
    <location>
        <begin position="352"/>
        <end position="372"/>
    </location>
</feature>
<reference evidence="8" key="1">
    <citation type="journal article" date="2020" name="bioRxiv">
        <title>Historical genomics reveals the evolutionary mechanisms behind multiple outbreaks of the host-specific coffee wilt pathogen Fusarium xylarioides.</title>
        <authorList>
            <person name="Peck D."/>
            <person name="Nowell R.W."/>
            <person name="Flood J."/>
            <person name="Ryan M.J."/>
            <person name="Barraclough T.G."/>
        </authorList>
    </citation>
    <scope>NUCLEOTIDE SEQUENCE</scope>
    <source>
        <strain evidence="8">IMI 127659i</strain>
    </source>
</reference>
<proteinExistence type="predicted"/>
<dbReference type="GO" id="GO:0005886">
    <property type="term" value="C:plasma membrane"/>
    <property type="evidence" value="ECO:0007669"/>
    <property type="project" value="TreeGrafter"/>
</dbReference>